<protein>
    <submittedName>
        <fullName evidence="2">Carboxymuconolactone decarboxylase family protein</fullName>
    </submittedName>
</protein>
<evidence type="ECO:0000313" key="2">
    <source>
        <dbReference type="EMBL" id="MBL6454679.1"/>
    </source>
</evidence>
<dbReference type="InterPro" id="IPR003779">
    <property type="entry name" value="CMD-like"/>
</dbReference>
<gene>
    <name evidence="2" type="ORF">JMJ55_05040</name>
</gene>
<keyword evidence="3" id="KW-1185">Reference proteome</keyword>
<comment type="caution">
    <text evidence="2">The sequence shown here is derived from an EMBL/GenBank/DDBJ whole genome shotgun (WGS) entry which is preliminary data.</text>
</comment>
<evidence type="ECO:0000259" key="1">
    <source>
        <dbReference type="Pfam" id="PF02627"/>
    </source>
</evidence>
<feature type="domain" description="Carboxymuconolactone decarboxylase-like" evidence="1">
    <location>
        <begin position="34"/>
        <end position="98"/>
    </location>
</feature>
<dbReference type="InterPro" id="IPR029032">
    <property type="entry name" value="AhpD-like"/>
</dbReference>
<dbReference type="Gene3D" id="1.20.1290.10">
    <property type="entry name" value="AhpD-like"/>
    <property type="match status" value="1"/>
</dbReference>
<dbReference type="Proteomes" id="UP000606490">
    <property type="component" value="Unassembled WGS sequence"/>
</dbReference>
<dbReference type="Pfam" id="PF02627">
    <property type="entry name" value="CMD"/>
    <property type="match status" value="1"/>
</dbReference>
<dbReference type="RefSeq" id="WP_202824428.1">
    <property type="nucleotide sequence ID" value="NZ_JAEUXJ010000002.1"/>
</dbReference>
<dbReference type="SUPFAM" id="SSF69118">
    <property type="entry name" value="AhpD-like"/>
    <property type="match status" value="1"/>
</dbReference>
<organism evidence="2 3">
    <name type="scientific">Belnapia mucosa</name>
    <dbReference type="NCBI Taxonomy" id="2804532"/>
    <lineage>
        <taxon>Bacteria</taxon>
        <taxon>Pseudomonadati</taxon>
        <taxon>Pseudomonadota</taxon>
        <taxon>Alphaproteobacteria</taxon>
        <taxon>Acetobacterales</taxon>
        <taxon>Roseomonadaceae</taxon>
        <taxon>Belnapia</taxon>
    </lineage>
</organism>
<evidence type="ECO:0000313" key="3">
    <source>
        <dbReference type="Proteomes" id="UP000606490"/>
    </source>
</evidence>
<dbReference type="PANTHER" id="PTHR34846">
    <property type="entry name" value="4-CARBOXYMUCONOLACTONE DECARBOXYLASE FAMILY PROTEIN (AFU_ORTHOLOGUE AFUA_6G11590)"/>
    <property type="match status" value="1"/>
</dbReference>
<accession>A0ABS1UYY3</accession>
<name>A0ABS1UYY3_9PROT</name>
<proteinExistence type="predicted"/>
<dbReference type="EMBL" id="JAEUXJ010000002">
    <property type="protein sequence ID" value="MBL6454679.1"/>
    <property type="molecule type" value="Genomic_DNA"/>
</dbReference>
<reference evidence="2 3" key="1">
    <citation type="submission" date="2021-01" db="EMBL/GenBank/DDBJ databases">
        <title>Belnapia mucosa sp. nov. and Belnapia arida sp. nov., isolated from the Tabernas Desert (Almeria, Spain).</title>
        <authorList>
            <person name="Molina-Menor E."/>
            <person name="Vidal-Verdu A."/>
            <person name="Calonge A."/>
            <person name="Satari L."/>
            <person name="Pereto Magraner J."/>
            <person name="Porcar Miralles M."/>
        </authorList>
    </citation>
    <scope>NUCLEOTIDE SEQUENCE [LARGE SCALE GENOMIC DNA]</scope>
    <source>
        <strain evidence="2 3">T6</strain>
    </source>
</reference>
<sequence length="183" mass="20233">MARLPYLEKSDLAPEHQSLLARDINLHKVLAHNPAAARAFSGLGQYLRHGTALDPRLRELAILQVGWMARSPYEWSHHVKIGYDFGVTDADIDALIAESRGETSALEPLARLVLRAAREAYAGPGIAPGTFAELAQSLDPPRLMDVVLTAAFYCAVVRVLASLEVDVEDSYRPYLEKYPLPRD</sequence>
<dbReference type="PANTHER" id="PTHR34846:SF11">
    <property type="entry name" value="4-CARBOXYMUCONOLACTONE DECARBOXYLASE FAMILY PROTEIN (AFU_ORTHOLOGUE AFUA_6G11590)"/>
    <property type="match status" value="1"/>
</dbReference>